<keyword evidence="4 7" id="KW-0812">Transmembrane</keyword>
<feature type="transmembrane region" description="Helical" evidence="7">
    <location>
        <begin position="115"/>
        <end position="138"/>
    </location>
</feature>
<dbReference type="GO" id="GO:0005886">
    <property type="term" value="C:plasma membrane"/>
    <property type="evidence" value="ECO:0007669"/>
    <property type="project" value="UniProtKB-SubCell"/>
</dbReference>
<sequence length="197" mass="22291">MYVYLSFIKAINVPLAINVLIVAKSSLEDVYLWKEFQIRVRYTPTFRNIFIADIGTNMQIDVFNSTTMHKLNKFSDHALLIIRLAFGARLIYGTQDNIFSWDRMLEFSTFLEGHHFPFPLVSAVVSVVAQFACGIMYILGFYTRIAALIMVGNFMVALIFVHWGDAYLNLAPALHLLVVSLFLLTYGPGKLAVTPGK</sequence>
<protein>
    <recommendedName>
        <fullName evidence="10">DoxX family protein</fullName>
    </recommendedName>
</protein>
<evidence type="ECO:0000256" key="6">
    <source>
        <dbReference type="ARBA" id="ARBA00023136"/>
    </source>
</evidence>
<dbReference type="Pfam" id="PF07681">
    <property type="entry name" value="DoxX"/>
    <property type="match status" value="1"/>
</dbReference>
<evidence type="ECO:0000313" key="8">
    <source>
        <dbReference type="EMBL" id="ELR70485.1"/>
    </source>
</evidence>
<evidence type="ECO:0000313" key="9">
    <source>
        <dbReference type="Proteomes" id="UP000011135"/>
    </source>
</evidence>
<dbReference type="eggNOG" id="COG2259">
    <property type="taxonomic scope" value="Bacteria"/>
</dbReference>
<keyword evidence="6 7" id="KW-0472">Membrane</keyword>
<evidence type="ECO:0000256" key="1">
    <source>
        <dbReference type="ARBA" id="ARBA00004651"/>
    </source>
</evidence>
<feature type="transmembrane region" description="Helical" evidence="7">
    <location>
        <begin position="145"/>
        <end position="164"/>
    </location>
</feature>
<dbReference type="OrthoDB" id="346004at2"/>
<evidence type="ECO:0000256" key="4">
    <source>
        <dbReference type="ARBA" id="ARBA00022692"/>
    </source>
</evidence>
<dbReference type="InterPro" id="IPR032808">
    <property type="entry name" value="DoxX"/>
</dbReference>
<organism evidence="8 9">
    <name type="scientific">Fulvivirga imtechensis AK7</name>
    <dbReference type="NCBI Taxonomy" id="1237149"/>
    <lineage>
        <taxon>Bacteria</taxon>
        <taxon>Pseudomonadati</taxon>
        <taxon>Bacteroidota</taxon>
        <taxon>Cytophagia</taxon>
        <taxon>Cytophagales</taxon>
        <taxon>Fulvivirgaceae</taxon>
        <taxon>Fulvivirga</taxon>
    </lineage>
</organism>
<evidence type="ECO:0000256" key="5">
    <source>
        <dbReference type="ARBA" id="ARBA00022989"/>
    </source>
</evidence>
<dbReference type="Proteomes" id="UP000011135">
    <property type="component" value="Unassembled WGS sequence"/>
</dbReference>
<dbReference type="PANTHER" id="PTHR33452:SF1">
    <property type="entry name" value="INNER MEMBRANE PROTEIN YPHA-RELATED"/>
    <property type="match status" value="1"/>
</dbReference>
<dbReference type="InterPro" id="IPR051907">
    <property type="entry name" value="DoxX-like_oxidoreductase"/>
</dbReference>
<dbReference type="RefSeq" id="WP_009581027.1">
    <property type="nucleotide sequence ID" value="NZ_AMZN01000052.1"/>
</dbReference>
<name>L8JNR2_9BACT</name>
<keyword evidence="9" id="KW-1185">Reference proteome</keyword>
<evidence type="ECO:0000256" key="2">
    <source>
        <dbReference type="ARBA" id="ARBA00006679"/>
    </source>
</evidence>
<proteinExistence type="inferred from homology"/>
<keyword evidence="3" id="KW-1003">Cell membrane</keyword>
<accession>L8JNR2</accession>
<dbReference type="PANTHER" id="PTHR33452">
    <property type="entry name" value="OXIDOREDUCTASE CATD-RELATED"/>
    <property type="match status" value="1"/>
</dbReference>
<comment type="subcellular location">
    <subcellularLocation>
        <location evidence="1">Cell membrane</location>
        <topology evidence="1">Multi-pass membrane protein</topology>
    </subcellularLocation>
</comment>
<gene>
    <name evidence="8" type="ORF">C900_03644</name>
</gene>
<keyword evidence="5 7" id="KW-1133">Transmembrane helix</keyword>
<comment type="similarity">
    <text evidence="2">Belongs to the DoxX family.</text>
</comment>
<comment type="caution">
    <text evidence="8">The sequence shown here is derived from an EMBL/GenBank/DDBJ whole genome shotgun (WGS) entry which is preliminary data.</text>
</comment>
<dbReference type="AlphaFoldDB" id="L8JNR2"/>
<evidence type="ECO:0008006" key="10">
    <source>
        <dbReference type="Google" id="ProtNLM"/>
    </source>
</evidence>
<feature type="transmembrane region" description="Helical" evidence="7">
    <location>
        <begin position="170"/>
        <end position="187"/>
    </location>
</feature>
<evidence type="ECO:0000256" key="3">
    <source>
        <dbReference type="ARBA" id="ARBA00022475"/>
    </source>
</evidence>
<feature type="transmembrane region" description="Helical" evidence="7">
    <location>
        <begin position="78"/>
        <end position="95"/>
    </location>
</feature>
<dbReference type="EMBL" id="AMZN01000052">
    <property type="protein sequence ID" value="ELR70485.1"/>
    <property type="molecule type" value="Genomic_DNA"/>
</dbReference>
<evidence type="ECO:0000256" key="7">
    <source>
        <dbReference type="SAM" id="Phobius"/>
    </source>
</evidence>
<reference evidence="8 9" key="1">
    <citation type="submission" date="2012-12" db="EMBL/GenBank/DDBJ databases">
        <title>Genome assembly of Fulvivirga imtechensis AK7.</title>
        <authorList>
            <person name="Nupur N."/>
            <person name="Khatri I."/>
            <person name="Kumar R."/>
            <person name="Subramanian S."/>
            <person name="Pinnaka A."/>
        </authorList>
    </citation>
    <scope>NUCLEOTIDE SEQUENCE [LARGE SCALE GENOMIC DNA]</scope>
    <source>
        <strain evidence="8 9">AK7</strain>
    </source>
</reference>